<organism evidence="1">
    <name type="scientific">marine sediment metagenome</name>
    <dbReference type="NCBI Taxonomy" id="412755"/>
    <lineage>
        <taxon>unclassified sequences</taxon>
        <taxon>metagenomes</taxon>
        <taxon>ecological metagenomes</taxon>
    </lineage>
</organism>
<gene>
    <name evidence="1" type="ORF">S01H4_45665</name>
</gene>
<protein>
    <submittedName>
        <fullName evidence="1">Uncharacterized protein</fullName>
    </submittedName>
</protein>
<dbReference type="EMBL" id="BART01025441">
    <property type="protein sequence ID" value="GAH00941.1"/>
    <property type="molecule type" value="Genomic_DNA"/>
</dbReference>
<sequence>PDFEPKNLFSEESIVYLHGRVVVEHIVFKRDDYEKYYPSVSSVTNCSEALEDYLKYIYEKHTIVFIGLSFKDRYMRESLKNIHMKIKKTDDIASGKIGRIPKLDNICHYAFLQKVLPNNNQISKELDKELENIKIQVIRYSEHIDCTKFLEMIRDLKPHKKVSLKR</sequence>
<feature type="non-terminal residue" evidence="1">
    <location>
        <position position="1"/>
    </location>
</feature>
<accession>X1BYP4</accession>
<name>X1BYP4_9ZZZZ</name>
<reference evidence="1" key="1">
    <citation type="journal article" date="2014" name="Front. Microbiol.">
        <title>High frequency of phylogenetically diverse reductive dehalogenase-homologous genes in deep subseafloor sedimentary metagenomes.</title>
        <authorList>
            <person name="Kawai M."/>
            <person name="Futagami T."/>
            <person name="Toyoda A."/>
            <person name="Takaki Y."/>
            <person name="Nishi S."/>
            <person name="Hori S."/>
            <person name="Arai W."/>
            <person name="Tsubouchi T."/>
            <person name="Morono Y."/>
            <person name="Uchiyama I."/>
            <person name="Ito T."/>
            <person name="Fujiyama A."/>
            <person name="Inagaki F."/>
            <person name="Takami H."/>
        </authorList>
    </citation>
    <scope>NUCLEOTIDE SEQUENCE</scope>
    <source>
        <strain evidence="1">Expedition CK06-06</strain>
    </source>
</reference>
<proteinExistence type="predicted"/>
<dbReference type="AlphaFoldDB" id="X1BYP4"/>
<dbReference type="Pfam" id="PF13289">
    <property type="entry name" value="SIR2_2"/>
    <property type="match status" value="1"/>
</dbReference>
<evidence type="ECO:0000313" key="1">
    <source>
        <dbReference type="EMBL" id="GAH00941.1"/>
    </source>
</evidence>
<comment type="caution">
    <text evidence="1">The sequence shown here is derived from an EMBL/GenBank/DDBJ whole genome shotgun (WGS) entry which is preliminary data.</text>
</comment>